<dbReference type="EMBL" id="CAEZSV010000061">
    <property type="protein sequence ID" value="CAB4551171.1"/>
    <property type="molecule type" value="Genomic_DNA"/>
</dbReference>
<dbReference type="PANTHER" id="PTHR37305:SF1">
    <property type="entry name" value="MEMBRANE PROTEIN"/>
    <property type="match status" value="1"/>
</dbReference>
<reference evidence="2" key="1">
    <citation type="submission" date="2020-05" db="EMBL/GenBank/DDBJ databases">
        <authorList>
            <person name="Chiriac C."/>
            <person name="Salcher M."/>
            <person name="Ghai R."/>
            <person name="Kavagutti S V."/>
        </authorList>
    </citation>
    <scope>NUCLEOTIDE SEQUENCE</scope>
</reference>
<evidence type="ECO:0000313" key="2">
    <source>
        <dbReference type="EMBL" id="CAB4551171.1"/>
    </source>
</evidence>
<feature type="transmembrane region" description="Helical" evidence="1">
    <location>
        <begin position="16"/>
        <end position="40"/>
    </location>
</feature>
<dbReference type="Pfam" id="PF12730">
    <property type="entry name" value="ABC2_membrane_4"/>
    <property type="match status" value="1"/>
</dbReference>
<name>A0A6J6CIE5_9ZZZZ</name>
<keyword evidence="1" id="KW-0812">Transmembrane</keyword>
<dbReference type="AlphaFoldDB" id="A0A6J6CIE5"/>
<evidence type="ECO:0000256" key="1">
    <source>
        <dbReference type="SAM" id="Phobius"/>
    </source>
</evidence>
<feature type="transmembrane region" description="Helical" evidence="1">
    <location>
        <begin position="191"/>
        <end position="212"/>
    </location>
</feature>
<keyword evidence="1" id="KW-1133">Transmembrane helix</keyword>
<organism evidence="2">
    <name type="scientific">freshwater metagenome</name>
    <dbReference type="NCBI Taxonomy" id="449393"/>
    <lineage>
        <taxon>unclassified sequences</taxon>
        <taxon>metagenomes</taxon>
        <taxon>ecological metagenomes</taxon>
    </lineage>
</organism>
<protein>
    <submittedName>
        <fullName evidence="2">Unannotated protein</fullName>
    </submittedName>
</protein>
<dbReference type="PANTHER" id="PTHR37305">
    <property type="entry name" value="INTEGRAL MEMBRANE PROTEIN-RELATED"/>
    <property type="match status" value="1"/>
</dbReference>
<feature type="transmembrane region" description="Helical" evidence="1">
    <location>
        <begin position="159"/>
        <end position="184"/>
    </location>
</feature>
<keyword evidence="1" id="KW-0472">Membrane</keyword>
<proteinExistence type="predicted"/>
<feature type="transmembrane region" description="Helical" evidence="1">
    <location>
        <begin position="71"/>
        <end position="93"/>
    </location>
</feature>
<gene>
    <name evidence="2" type="ORF">UFOPK1506_00454</name>
</gene>
<accession>A0A6J6CIE5</accession>
<feature type="transmembrane region" description="Helical" evidence="1">
    <location>
        <begin position="114"/>
        <end position="139"/>
    </location>
</feature>
<sequence length="263" mass="28176">MIRVFRSEWRKLRRPTLFAGTLGIVFGLSVLITSLLFILLDGEGGNGPRGRIITRDTLALPSGLYLGFTNFAGLLGTIALSVFAAQTALEYTNGTLRNLLVRQPKRLVLLAGKYLAMCSFALLTVLVSAIGSIGISLALAGTKNVNTDAWFTSESFELFYSNLGNVYLSAIAYGTVGMAVGIILRSPISSIAISLAWILILEGILSFTVDGLDKWLPGQLMSLIAESSNSDISYTYALVGTAIYLTIFGGIATALFVKRDVSN</sequence>
<feature type="transmembrane region" description="Helical" evidence="1">
    <location>
        <begin position="232"/>
        <end position="257"/>
    </location>
</feature>